<keyword evidence="4" id="KW-1003">Cell membrane</keyword>
<feature type="compositionally biased region" description="Basic and acidic residues" evidence="8">
    <location>
        <begin position="551"/>
        <end position="584"/>
    </location>
</feature>
<feature type="transmembrane region" description="Helical" evidence="9">
    <location>
        <begin position="198"/>
        <end position="219"/>
    </location>
</feature>
<evidence type="ECO:0000313" key="11">
    <source>
        <dbReference type="Proteomes" id="UP001183414"/>
    </source>
</evidence>
<keyword evidence="3" id="KW-0813">Transport</keyword>
<protein>
    <submittedName>
        <fullName evidence="10">BCCT family transporter</fullName>
    </submittedName>
</protein>
<comment type="subcellular location">
    <subcellularLocation>
        <location evidence="1">Cell membrane</location>
        <topology evidence="1">Multi-pass membrane protein</topology>
    </subcellularLocation>
</comment>
<evidence type="ECO:0000256" key="2">
    <source>
        <dbReference type="ARBA" id="ARBA00005658"/>
    </source>
</evidence>
<evidence type="ECO:0000256" key="7">
    <source>
        <dbReference type="ARBA" id="ARBA00023136"/>
    </source>
</evidence>
<dbReference type="PROSITE" id="PS01303">
    <property type="entry name" value="BCCT"/>
    <property type="match status" value="1"/>
</dbReference>
<reference evidence="11" key="1">
    <citation type="submission" date="2023-07" db="EMBL/GenBank/DDBJ databases">
        <title>30 novel species of actinomycetes from the DSMZ collection.</title>
        <authorList>
            <person name="Nouioui I."/>
        </authorList>
    </citation>
    <scope>NUCLEOTIDE SEQUENCE [LARGE SCALE GENOMIC DNA]</scope>
    <source>
        <strain evidence="11">DSM 42041</strain>
    </source>
</reference>
<keyword evidence="6 9" id="KW-1133">Transmembrane helix</keyword>
<keyword evidence="7 9" id="KW-0472">Membrane</keyword>
<dbReference type="EMBL" id="JAVREQ010000016">
    <property type="protein sequence ID" value="MDT0380713.1"/>
    <property type="molecule type" value="Genomic_DNA"/>
</dbReference>
<feature type="transmembrane region" description="Helical" evidence="9">
    <location>
        <begin position="271"/>
        <end position="289"/>
    </location>
</feature>
<proteinExistence type="inferred from homology"/>
<feature type="transmembrane region" description="Helical" evidence="9">
    <location>
        <begin position="96"/>
        <end position="116"/>
    </location>
</feature>
<feature type="transmembrane region" description="Helical" evidence="9">
    <location>
        <begin position="483"/>
        <end position="504"/>
    </location>
</feature>
<feature type="transmembrane region" description="Helical" evidence="9">
    <location>
        <begin position="329"/>
        <end position="346"/>
    </location>
</feature>
<dbReference type="NCBIfam" id="TIGR00842">
    <property type="entry name" value="bcct"/>
    <property type="match status" value="1"/>
</dbReference>
<dbReference type="Proteomes" id="UP001183414">
    <property type="component" value="Unassembled WGS sequence"/>
</dbReference>
<organism evidence="10 11">
    <name type="scientific">Streptomyces hazeniae</name>
    <dbReference type="NCBI Taxonomy" id="3075538"/>
    <lineage>
        <taxon>Bacteria</taxon>
        <taxon>Bacillati</taxon>
        <taxon>Actinomycetota</taxon>
        <taxon>Actinomycetes</taxon>
        <taxon>Kitasatosporales</taxon>
        <taxon>Streptomycetaceae</taxon>
        <taxon>Streptomyces</taxon>
    </lineage>
</organism>
<dbReference type="Pfam" id="PF02028">
    <property type="entry name" value="BCCT"/>
    <property type="match status" value="1"/>
</dbReference>
<feature type="transmembrane region" description="Helical" evidence="9">
    <location>
        <begin position="408"/>
        <end position="430"/>
    </location>
</feature>
<feature type="transmembrane region" description="Helical" evidence="9">
    <location>
        <begin position="451"/>
        <end position="471"/>
    </location>
</feature>
<gene>
    <name evidence="10" type="ORF">RM572_18330</name>
</gene>
<feature type="transmembrane region" description="Helical" evidence="9">
    <location>
        <begin position="152"/>
        <end position="170"/>
    </location>
</feature>
<evidence type="ECO:0000256" key="3">
    <source>
        <dbReference type="ARBA" id="ARBA00022448"/>
    </source>
</evidence>
<keyword evidence="5 9" id="KW-0812">Transmembrane</keyword>
<evidence type="ECO:0000256" key="5">
    <source>
        <dbReference type="ARBA" id="ARBA00022692"/>
    </source>
</evidence>
<sequence>MGTTPAGHSLHRPRTDRVVFGVSAGLTLAFVLWGGLSTDSLADVSSKLLEVVIHNGGWAFVLAASGFVVFALWLAFSRYGRITLGKEGERPEFRTVSWIAMMFSAGMGIGLMFYGVNEPLTHFVDPPPGNEPVDAGARMADAMATTLFHWTLHPWAIYAVVGLAIAYSAFRRNRRQTISATFTPLIGEKAANGAPGRVIDILAIIATLFGSAASLGLGALQIGSGVQELDWMSTVGTGLLVAIIAFLTLCFVVSAVSGVEKGIQWLSNINMVLAALLVVFLFVAGPTVLQLDLIPTSIGAYFADLPEMAARTEASAGDDVATWLSGWTVFYWAWWISWTPFVGMFIARISRGRTIRQFIGGVILVPSVVSLIWFSVLGGTGMRLQENGAGIAGEATPEGQLFAVLNEFPIAGVTSLVVMILVGIFFVSGADAASIVMGTLSQKGTLEPHRFVVIFWGALTGAVAAIMLLIGEGGTTALDGLQNLTILAAVPFTVVMIGLCVALMKDLRQDARIQRSERGEEAVELAVITGSEKYDGDFELRIGPAEDVDMNEVRRRADTSELTRIEAEHRSEEEEREHLQPRKQ</sequence>
<evidence type="ECO:0000256" key="4">
    <source>
        <dbReference type="ARBA" id="ARBA00022475"/>
    </source>
</evidence>
<evidence type="ECO:0000256" key="1">
    <source>
        <dbReference type="ARBA" id="ARBA00004651"/>
    </source>
</evidence>
<feature type="region of interest" description="Disordered" evidence="8">
    <location>
        <begin position="549"/>
        <end position="584"/>
    </location>
</feature>
<feature type="transmembrane region" description="Helical" evidence="9">
    <location>
        <begin position="56"/>
        <end position="76"/>
    </location>
</feature>
<comment type="caution">
    <text evidence="10">The sequence shown here is derived from an EMBL/GenBank/DDBJ whole genome shotgun (WGS) entry which is preliminary data.</text>
</comment>
<comment type="similarity">
    <text evidence="2">Belongs to the BCCT transporter (TC 2.A.15) family.</text>
</comment>
<evidence type="ECO:0000256" key="6">
    <source>
        <dbReference type="ARBA" id="ARBA00022989"/>
    </source>
</evidence>
<dbReference type="PANTHER" id="PTHR30047">
    <property type="entry name" value="HIGH-AFFINITY CHOLINE TRANSPORT PROTEIN-RELATED"/>
    <property type="match status" value="1"/>
</dbReference>
<feature type="transmembrane region" description="Helical" evidence="9">
    <location>
        <begin position="358"/>
        <end position="376"/>
    </location>
</feature>
<accession>A0ABU2NUQ2</accession>
<name>A0ABU2NUQ2_9ACTN</name>
<dbReference type="RefSeq" id="WP_311674431.1">
    <property type="nucleotide sequence ID" value="NZ_JAVREQ010000016.1"/>
</dbReference>
<evidence type="ECO:0000256" key="8">
    <source>
        <dbReference type="SAM" id="MobiDB-lite"/>
    </source>
</evidence>
<feature type="transmembrane region" description="Helical" evidence="9">
    <location>
        <begin position="239"/>
        <end position="259"/>
    </location>
</feature>
<dbReference type="InterPro" id="IPR018093">
    <property type="entry name" value="BCCT_CS"/>
</dbReference>
<evidence type="ECO:0000256" key="9">
    <source>
        <dbReference type="SAM" id="Phobius"/>
    </source>
</evidence>
<dbReference type="InterPro" id="IPR000060">
    <property type="entry name" value="BCCT_transptr"/>
</dbReference>
<dbReference type="PANTHER" id="PTHR30047:SF7">
    <property type="entry name" value="HIGH-AFFINITY CHOLINE TRANSPORT PROTEIN"/>
    <property type="match status" value="1"/>
</dbReference>
<keyword evidence="11" id="KW-1185">Reference proteome</keyword>
<evidence type="ECO:0000313" key="10">
    <source>
        <dbReference type="EMBL" id="MDT0380713.1"/>
    </source>
</evidence>
<feature type="transmembrane region" description="Helical" evidence="9">
    <location>
        <begin position="18"/>
        <end position="36"/>
    </location>
</feature>